<dbReference type="InParanoid" id="Q0F1E8"/>
<organism evidence="2 3">
    <name type="scientific">Mariprofundus ferrooxydans PV-1</name>
    <dbReference type="NCBI Taxonomy" id="314345"/>
    <lineage>
        <taxon>Bacteria</taxon>
        <taxon>Pseudomonadati</taxon>
        <taxon>Pseudomonadota</taxon>
        <taxon>Candidatius Mariprofundia</taxon>
        <taxon>Mariprofundales</taxon>
        <taxon>Mariprofundaceae</taxon>
        <taxon>Mariprofundus</taxon>
    </lineage>
</organism>
<dbReference type="EMBL" id="AATS01000003">
    <property type="protein sequence ID" value="EAU55243.1"/>
    <property type="molecule type" value="Genomic_DNA"/>
</dbReference>
<comment type="caution">
    <text evidence="2">The sequence shown here is derived from an EMBL/GenBank/DDBJ whole genome shotgun (WGS) entry which is preliminary data.</text>
</comment>
<sequence>MWLVVTLFLLLAALLAIAMISEMSDVRSKMSAEHTAAHRAHHAPAHTVARPETTPPLVDEPVQAPEPEISDAGKAAGIALILDDAGYDLPELQRMLKLGVPVAIAVIPDAPYARQAAVMAHQAGHVVMLHLPMQPVSEKYSSRMSDAFLTDQMNEMQLRRTFINDLALVPYVEGVNNHMGSALTQLEKPMHWVMQVCLEKGLFFVDSVTSGKSVAGRVATEMGLERGRRQFFLDNNLDTPALKAMWEKVRICARKGHRCVVIGHPHRQTVTFLENNISADDRAMMVPLKRLLHPASLLARQEMNRMTVARP</sequence>
<evidence type="ECO:0008006" key="4">
    <source>
        <dbReference type="Google" id="ProtNLM"/>
    </source>
</evidence>
<keyword evidence="3" id="KW-1185">Reference proteome</keyword>
<dbReference type="Gene3D" id="3.20.20.370">
    <property type="entry name" value="Glycoside hydrolase/deacetylase"/>
    <property type="match status" value="1"/>
</dbReference>
<evidence type="ECO:0000256" key="1">
    <source>
        <dbReference type="SAM" id="MobiDB-lite"/>
    </source>
</evidence>
<dbReference type="OrthoDB" id="9784811at2"/>
<dbReference type="InterPro" id="IPR006837">
    <property type="entry name" value="Divergent_DAC"/>
</dbReference>
<dbReference type="eggNOG" id="COG2861">
    <property type="taxonomic scope" value="Bacteria"/>
</dbReference>
<dbReference type="Proteomes" id="UP000005297">
    <property type="component" value="Unassembled WGS sequence"/>
</dbReference>
<dbReference type="Pfam" id="PF04748">
    <property type="entry name" value="Polysacc_deac_2"/>
    <property type="match status" value="1"/>
</dbReference>
<evidence type="ECO:0000313" key="3">
    <source>
        <dbReference type="Proteomes" id="UP000005297"/>
    </source>
</evidence>
<dbReference type="FunCoup" id="Q0F1E8">
    <property type="interactions" value="15"/>
</dbReference>
<proteinExistence type="predicted"/>
<dbReference type="PANTHER" id="PTHR30105">
    <property type="entry name" value="UNCHARACTERIZED YIBQ-RELATED"/>
    <property type="match status" value="1"/>
</dbReference>
<dbReference type="PANTHER" id="PTHR30105:SF2">
    <property type="entry name" value="DIVERGENT POLYSACCHARIDE DEACETYLASE SUPERFAMILY"/>
    <property type="match status" value="1"/>
</dbReference>
<name>Q0F1E8_9PROT</name>
<dbReference type="STRING" id="314344.AL013_09450"/>
<accession>Q0F1E8</accession>
<dbReference type="HOGENOM" id="CLU_041643_5_0_0"/>
<reference evidence="2 3" key="1">
    <citation type="submission" date="2006-09" db="EMBL/GenBank/DDBJ databases">
        <authorList>
            <person name="Emerson D."/>
            <person name="Ferriera S."/>
            <person name="Johnson J."/>
            <person name="Kravitz S."/>
            <person name="Halpern A."/>
            <person name="Remington K."/>
            <person name="Beeson K."/>
            <person name="Tran B."/>
            <person name="Rogers Y.-H."/>
            <person name="Friedman R."/>
            <person name="Venter J.C."/>
        </authorList>
    </citation>
    <scope>NUCLEOTIDE SEQUENCE [LARGE SCALE GENOMIC DNA]</scope>
    <source>
        <strain evidence="2 3">PV-1</strain>
    </source>
</reference>
<dbReference type="GO" id="GO:0005975">
    <property type="term" value="P:carbohydrate metabolic process"/>
    <property type="evidence" value="ECO:0007669"/>
    <property type="project" value="InterPro"/>
</dbReference>
<protein>
    <recommendedName>
        <fullName evidence="4">Divergent polysaccharide deacetylase family protein</fullName>
    </recommendedName>
</protein>
<dbReference type="InterPro" id="IPR011330">
    <property type="entry name" value="Glyco_hydro/deAcase_b/a-brl"/>
</dbReference>
<dbReference type="SUPFAM" id="SSF88713">
    <property type="entry name" value="Glycoside hydrolase/deacetylase"/>
    <property type="match status" value="1"/>
</dbReference>
<dbReference type="CDD" id="cd10936">
    <property type="entry name" value="CE4_DAC2"/>
    <property type="match status" value="1"/>
</dbReference>
<gene>
    <name evidence="2" type="ORF">SPV1_10941</name>
</gene>
<evidence type="ECO:0000313" key="2">
    <source>
        <dbReference type="EMBL" id="EAU55243.1"/>
    </source>
</evidence>
<feature type="region of interest" description="Disordered" evidence="1">
    <location>
        <begin position="33"/>
        <end position="54"/>
    </location>
</feature>
<dbReference type="AlphaFoldDB" id="Q0F1E8"/>